<dbReference type="InterPro" id="IPR029058">
    <property type="entry name" value="AB_hydrolase_fold"/>
</dbReference>
<evidence type="ECO:0000259" key="1">
    <source>
        <dbReference type="Pfam" id="PF00561"/>
    </source>
</evidence>
<dbReference type="Proteomes" id="UP000635245">
    <property type="component" value="Unassembled WGS sequence"/>
</dbReference>
<organism evidence="2 3">
    <name type="scientific">Prauserella cavernicola</name>
    <dbReference type="NCBI Taxonomy" id="2800127"/>
    <lineage>
        <taxon>Bacteria</taxon>
        <taxon>Bacillati</taxon>
        <taxon>Actinomycetota</taxon>
        <taxon>Actinomycetes</taxon>
        <taxon>Pseudonocardiales</taxon>
        <taxon>Pseudonocardiaceae</taxon>
        <taxon>Prauserella</taxon>
    </lineage>
</organism>
<dbReference type="InterPro" id="IPR050471">
    <property type="entry name" value="AB_hydrolase"/>
</dbReference>
<accession>A0A934QXF6</accession>
<dbReference type="Pfam" id="PF00561">
    <property type="entry name" value="Abhydrolase_1"/>
    <property type="match status" value="1"/>
</dbReference>
<dbReference type="AlphaFoldDB" id="A0A934QXF6"/>
<gene>
    <name evidence="2" type="ORF">JHE00_26630</name>
</gene>
<name>A0A934QXF6_9PSEU</name>
<protein>
    <submittedName>
        <fullName evidence="2">Alpha/beta fold hydrolase</fullName>
    </submittedName>
</protein>
<dbReference type="SUPFAM" id="SSF53474">
    <property type="entry name" value="alpha/beta-Hydrolases"/>
    <property type="match status" value="1"/>
</dbReference>
<dbReference type="PANTHER" id="PTHR43433:SF5">
    <property type="entry name" value="AB HYDROLASE-1 DOMAIN-CONTAINING PROTEIN"/>
    <property type="match status" value="1"/>
</dbReference>
<evidence type="ECO:0000313" key="3">
    <source>
        <dbReference type="Proteomes" id="UP000635245"/>
    </source>
</evidence>
<comment type="caution">
    <text evidence="2">The sequence shown here is derived from an EMBL/GenBank/DDBJ whole genome shotgun (WGS) entry which is preliminary data.</text>
</comment>
<dbReference type="Gene3D" id="3.40.50.1820">
    <property type="entry name" value="alpha/beta hydrolase"/>
    <property type="match status" value="1"/>
</dbReference>
<evidence type="ECO:0000313" key="2">
    <source>
        <dbReference type="EMBL" id="MBK1787922.1"/>
    </source>
</evidence>
<feature type="domain" description="AB hydrolase-1" evidence="1">
    <location>
        <begin position="3"/>
        <end position="216"/>
    </location>
</feature>
<keyword evidence="2" id="KW-0378">Hydrolase</keyword>
<dbReference type="GO" id="GO:0004806">
    <property type="term" value="F:triacylglycerol lipase activity"/>
    <property type="evidence" value="ECO:0007669"/>
    <property type="project" value="TreeGrafter"/>
</dbReference>
<dbReference type="InterPro" id="IPR000073">
    <property type="entry name" value="AB_hydrolase_1"/>
</dbReference>
<reference evidence="2" key="1">
    <citation type="submission" date="2020-12" db="EMBL/GenBank/DDBJ databases">
        <title>Prauserella sp. ASG 168, a novel actinomycete isolated from cave rock.</title>
        <authorList>
            <person name="Suriyachadkun C."/>
        </authorList>
    </citation>
    <scope>NUCLEOTIDE SEQUENCE</scope>
    <source>
        <strain evidence="2">ASG 168</strain>
    </source>
</reference>
<dbReference type="GO" id="GO:0046503">
    <property type="term" value="P:glycerolipid catabolic process"/>
    <property type="evidence" value="ECO:0007669"/>
    <property type="project" value="TreeGrafter"/>
</dbReference>
<dbReference type="EMBL" id="JAENJH010000008">
    <property type="protein sequence ID" value="MBK1787922.1"/>
    <property type="molecule type" value="Genomic_DNA"/>
</dbReference>
<proteinExistence type="predicted"/>
<keyword evidence="3" id="KW-1185">Reference proteome</keyword>
<sequence length="231" mass="24918">MEELADALSERFLVITYDRRGLSRSPASLDAPPVDMYRHANDAAVILRALAPRPARVLGSSFGALLALHVAEAYPDGVSTVIAHEPPLSEVVRDPALDAAMERIARIAQRDIRAALAELAALAGEGNQDEAGEESAEITEESVGNMRWFFRHDLHAVQRSGLTADRVAALPDRVRVVPSGGAQTPRERWENRCARELAARIGQPLLELPGGHDGLTIHPNGVAEVISRLAP</sequence>
<dbReference type="PANTHER" id="PTHR43433">
    <property type="entry name" value="HYDROLASE, ALPHA/BETA FOLD FAMILY PROTEIN"/>
    <property type="match status" value="1"/>
</dbReference>